<organism evidence="2 3">
    <name type="scientific">Pomacea canaliculata</name>
    <name type="common">Golden apple snail</name>
    <dbReference type="NCBI Taxonomy" id="400727"/>
    <lineage>
        <taxon>Eukaryota</taxon>
        <taxon>Metazoa</taxon>
        <taxon>Spiralia</taxon>
        <taxon>Lophotrochozoa</taxon>
        <taxon>Mollusca</taxon>
        <taxon>Gastropoda</taxon>
        <taxon>Caenogastropoda</taxon>
        <taxon>Architaenioglossa</taxon>
        <taxon>Ampullarioidea</taxon>
        <taxon>Ampullariidae</taxon>
        <taxon>Pomacea</taxon>
    </lineage>
</organism>
<keyword evidence="3" id="KW-1185">Reference proteome</keyword>
<feature type="signal peptide" evidence="1">
    <location>
        <begin position="1"/>
        <end position="26"/>
    </location>
</feature>
<proteinExistence type="predicted"/>
<reference evidence="2 3" key="1">
    <citation type="submission" date="2018-04" db="EMBL/GenBank/DDBJ databases">
        <title>The genome of golden apple snail Pomacea canaliculata provides insight into stress tolerance and invasive adaptation.</title>
        <authorList>
            <person name="Liu C."/>
            <person name="Liu B."/>
            <person name="Ren Y."/>
            <person name="Zhang Y."/>
            <person name="Wang H."/>
            <person name="Li S."/>
            <person name="Jiang F."/>
            <person name="Yin L."/>
            <person name="Zhang G."/>
            <person name="Qian W."/>
            <person name="Fan W."/>
        </authorList>
    </citation>
    <scope>NUCLEOTIDE SEQUENCE [LARGE SCALE GENOMIC DNA]</scope>
    <source>
        <strain evidence="2">SZHN2017</strain>
        <tissue evidence="2">Muscle</tissue>
    </source>
</reference>
<gene>
    <name evidence="2" type="ORF">C0Q70_12043</name>
</gene>
<accession>A0A2T7P0F6</accession>
<dbReference type="Proteomes" id="UP000245119">
    <property type="component" value="Linkage Group LG7"/>
</dbReference>
<keyword evidence="1" id="KW-0732">Signal</keyword>
<evidence type="ECO:0000313" key="3">
    <source>
        <dbReference type="Proteomes" id="UP000245119"/>
    </source>
</evidence>
<comment type="caution">
    <text evidence="2">The sequence shown here is derived from an EMBL/GenBank/DDBJ whole genome shotgun (WGS) entry which is preliminary data.</text>
</comment>
<sequence length="276" mass="31260">MISSKEMVTRLACGVCLMTIAMLTCGDLASDENCADLEFEGFTNGDTVRLEQYSHINVTFHLDTSKCPDSVDSFFMKVIADEFNCQCLSDPAGWVRMSRHLNVSGQVPIVWRWSERGSKKGQGNASLVFDVFGTVIEFHEFSDGDIVKVQQNSFFDATFYLNASKCRHSPDFFRVKVLYSQENFSVDVCNVIFQHHICHITDMSSFCFCKNDSKKSVRLYREFKVSGNVSYIWKLSESPYGHVQKKAQITFDVVSNPQKEKTTAALQKAGKSEKFS</sequence>
<dbReference type="EMBL" id="PZQS01000007">
    <property type="protein sequence ID" value="PVD26895.1"/>
    <property type="molecule type" value="Genomic_DNA"/>
</dbReference>
<evidence type="ECO:0000256" key="1">
    <source>
        <dbReference type="SAM" id="SignalP"/>
    </source>
</evidence>
<protein>
    <submittedName>
        <fullName evidence="2">Uncharacterized protein</fullName>
    </submittedName>
</protein>
<dbReference type="AlphaFoldDB" id="A0A2T7P0F6"/>
<evidence type="ECO:0000313" key="2">
    <source>
        <dbReference type="EMBL" id="PVD26895.1"/>
    </source>
</evidence>
<feature type="chain" id="PRO_5015557209" evidence="1">
    <location>
        <begin position="27"/>
        <end position="276"/>
    </location>
</feature>
<name>A0A2T7P0F6_POMCA</name>